<dbReference type="Proteomes" id="UP001371456">
    <property type="component" value="Unassembled WGS sequence"/>
</dbReference>
<dbReference type="SUPFAM" id="SSF56672">
    <property type="entry name" value="DNA/RNA polymerases"/>
    <property type="match status" value="1"/>
</dbReference>
<gene>
    <name evidence="2" type="ORF">RDI58_014973</name>
</gene>
<sequence length="223" mass="25481">MKQGPGLAHHQQLKLCEEVNDQEIWEGLKSIADDKAPGIDGYTACLFKKAWQVVKEDVCSAVKDFLKTSTMCKIINCTTITLVPKIPNHVIVKDFRPIACCTVLYKIIAKVMATRMQKIMPSIIYEAQTGFIPGRRICDNIILAQKLVQAYTRKYISARCMIKIDLQKAYDSVEWIYLEQVLEELCFPTQFRRWIMQCMTIVNYTVLVNGAFIDSFDAAKGLR</sequence>
<feature type="domain" description="Reverse transcriptase" evidence="1">
    <location>
        <begin position="90"/>
        <end position="203"/>
    </location>
</feature>
<keyword evidence="3" id="KW-1185">Reference proteome</keyword>
<dbReference type="EMBL" id="JBANQN010000006">
    <property type="protein sequence ID" value="KAK6786448.1"/>
    <property type="molecule type" value="Genomic_DNA"/>
</dbReference>
<dbReference type="InterPro" id="IPR043502">
    <property type="entry name" value="DNA/RNA_pol_sf"/>
</dbReference>
<dbReference type="PANTHER" id="PTHR46890:SF48">
    <property type="entry name" value="RNA-DIRECTED DNA POLYMERASE"/>
    <property type="match status" value="1"/>
</dbReference>
<protein>
    <recommendedName>
        <fullName evidence="1">Reverse transcriptase domain-containing protein</fullName>
    </recommendedName>
</protein>
<evidence type="ECO:0000313" key="3">
    <source>
        <dbReference type="Proteomes" id="UP001371456"/>
    </source>
</evidence>
<proteinExistence type="predicted"/>
<evidence type="ECO:0000259" key="1">
    <source>
        <dbReference type="Pfam" id="PF00078"/>
    </source>
</evidence>
<name>A0AAN8YEI4_SOLBU</name>
<accession>A0AAN8YEI4</accession>
<dbReference type="AlphaFoldDB" id="A0AAN8YEI4"/>
<dbReference type="InterPro" id="IPR052343">
    <property type="entry name" value="Retrotransposon-Effector_Assoc"/>
</dbReference>
<organism evidence="2 3">
    <name type="scientific">Solanum bulbocastanum</name>
    <name type="common">Wild potato</name>
    <dbReference type="NCBI Taxonomy" id="147425"/>
    <lineage>
        <taxon>Eukaryota</taxon>
        <taxon>Viridiplantae</taxon>
        <taxon>Streptophyta</taxon>
        <taxon>Embryophyta</taxon>
        <taxon>Tracheophyta</taxon>
        <taxon>Spermatophyta</taxon>
        <taxon>Magnoliopsida</taxon>
        <taxon>eudicotyledons</taxon>
        <taxon>Gunneridae</taxon>
        <taxon>Pentapetalae</taxon>
        <taxon>asterids</taxon>
        <taxon>lamiids</taxon>
        <taxon>Solanales</taxon>
        <taxon>Solanaceae</taxon>
        <taxon>Solanoideae</taxon>
        <taxon>Solaneae</taxon>
        <taxon>Solanum</taxon>
    </lineage>
</organism>
<dbReference type="CDD" id="cd01650">
    <property type="entry name" value="RT_nLTR_like"/>
    <property type="match status" value="1"/>
</dbReference>
<evidence type="ECO:0000313" key="2">
    <source>
        <dbReference type="EMBL" id="KAK6786448.1"/>
    </source>
</evidence>
<dbReference type="InterPro" id="IPR000477">
    <property type="entry name" value="RT_dom"/>
</dbReference>
<reference evidence="2 3" key="1">
    <citation type="submission" date="2024-02" db="EMBL/GenBank/DDBJ databases">
        <title>de novo genome assembly of Solanum bulbocastanum strain 11H21.</title>
        <authorList>
            <person name="Hosaka A.J."/>
        </authorList>
    </citation>
    <scope>NUCLEOTIDE SEQUENCE [LARGE SCALE GENOMIC DNA]</scope>
    <source>
        <tissue evidence="2">Young leaves</tissue>
    </source>
</reference>
<dbReference type="Pfam" id="PF00078">
    <property type="entry name" value="RVT_1"/>
    <property type="match status" value="1"/>
</dbReference>
<comment type="caution">
    <text evidence="2">The sequence shown here is derived from an EMBL/GenBank/DDBJ whole genome shotgun (WGS) entry which is preliminary data.</text>
</comment>
<dbReference type="PANTHER" id="PTHR46890">
    <property type="entry name" value="NON-LTR RETROLELEMENT REVERSE TRANSCRIPTASE-LIKE PROTEIN-RELATED"/>
    <property type="match status" value="1"/>
</dbReference>